<protein>
    <recommendedName>
        <fullName evidence="8">Biotin transporter</fullName>
    </recommendedName>
</protein>
<dbReference type="EMBL" id="JAAIII010000008">
    <property type="protein sequence ID" value="NMM95025.1"/>
    <property type="molecule type" value="Genomic_DNA"/>
</dbReference>
<evidence type="ECO:0000256" key="8">
    <source>
        <dbReference type="PIRNR" id="PIRNR016661"/>
    </source>
</evidence>
<evidence type="ECO:0000256" key="2">
    <source>
        <dbReference type="ARBA" id="ARBA00010692"/>
    </source>
</evidence>
<sequence length="200" mass="19915">MTFKPSTTVAASPARTLPRRIIAASWKPAMFAVLLWLASAAGEIPVPGTPVPITLQTLVVMMAGLMLPWRQAGAAVAAYLAAGAIGLPVFAGGASTMALVGPTAGFLVGFLPGAIMIALLRGEANLTSPLAAAISAARYLFAALVGGVAVVYAFGFLIQSALTGVPLNVVALASMGFVAGDAVKAVVAALAATGLSKLGR</sequence>
<dbReference type="PANTHER" id="PTHR34295">
    <property type="entry name" value="BIOTIN TRANSPORTER BIOY"/>
    <property type="match status" value="1"/>
</dbReference>
<dbReference type="PIRSF" id="PIRSF016661">
    <property type="entry name" value="BioY"/>
    <property type="match status" value="1"/>
</dbReference>
<evidence type="ECO:0000256" key="6">
    <source>
        <dbReference type="ARBA" id="ARBA00022989"/>
    </source>
</evidence>
<evidence type="ECO:0000313" key="11">
    <source>
        <dbReference type="Proteomes" id="UP000532194"/>
    </source>
</evidence>
<keyword evidence="6 9" id="KW-1133">Transmembrane helix</keyword>
<evidence type="ECO:0000313" key="10">
    <source>
        <dbReference type="EMBL" id="NMM95025.1"/>
    </source>
</evidence>
<dbReference type="RefSeq" id="WP_169173034.1">
    <property type="nucleotide sequence ID" value="NZ_JAAIII010000008.1"/>
</dbReference>
<comment type="subcellular location">
    <subcellularLocation>
        <location evidence="1 8">Cell membrane</location>
        <topology evidence="1 8">Multi-pass membrane protein</topology>
    </subcellularLocation>
</comment>
<keyword evidence="5 9" id="KW-0812">Transmembrane</keyword>
<dbReference type="GO" id="GO:0015225">
    <property type="term" value="F:biotin transmembrane transporter activity"/>
    <property type="evidence" value="ECO:0007669"/>
    <property type="project" value="UniProtKB-UniRule"/>
</dbReference>
<evidence type="ECO:0000256" key="1">
    <source>
        <dbReference type="ARBA" id="ARBA00004651"/>
    </source>
</evidence>
<dbReference type="PANTHER" id="PTHR34295:SF4">
    <property type="entry name" value="BIOTIN TRANSPORTER BIOY-RELATED"/>
    <property type="match status" value="1"/>
</dbReference>
<dbReference type="Gene3D" id="1.10.1760.20">
    <property type="match status" value="1"/>
</dbReference>
<organism evidence="10 11">
    <name type="scientific">Bifidobacterium oedipodis</name>
    <dbReference type="NCBI Taxonomy" id="2675322"/>
    <lineage>
        <taxon>Bacteria</taxon>
        <taxon>Bacillati</taxon>
        <taxon>Actinomycetota</taxon>
        <taxon>Actinomycetes</taxon>
        <taxon>Bifidobacteriales</taxon>
        <taxon>Bifidobacteriaceae</taxon>
        <taxon>Bifidobacterium</taxon>
    </lineage>
</organism>
<keyword evidence="7 8" id="KW-0472">Membrane</keyword>
<feature type="transmembrane region" description="Helical" evidence="9">
    <location>
        <begin position="139"/>
        <end position="158"/>
    </location>
</feature>
<evidence type="ECO:0000256" key="3">
    <source>
        <dbReference type="ARBA" id="ARBA00022448"/>
    </source>
</evidence>
<keyword evidence="4 8" id="KW-1003">Cell membrane</keyword>
<keyword evidence="3 8" id="KW-0813">Transport</keyword>
<accession>A0A7Y0HSD0</accession>
<comment type="similarity">
    <text evidence="2 8">Belongs to the BioY family.</text>
</comment>
<reference evidence="10 11" key="1">
    <citation type="submission" date="2020-02" db="EMBL/GenBank/DDBJ databases">
        <title>Characterization of phylogenetic diversity of novel bifidobacterial species isolated in Czech ZOOs.</title>
        <authorList>
            <person name="Lugli G.A."/>
            <person name="Vera N.B."/>
            <person name="Ventura M."/>
        </authorList>
    </citation>
    <scope>NUCLEOTIDE SEQUENCE [LARGE SCALE GENOMIC DNA]</scope>
    <source>
        <strain evidence="10 11">DSM 109957</strain>
    </source>
</reference>
<evidence type="ECO:0000256" key="5">
    <source>
        <dbReference type="ARBA" id="ARBA00022692"/>
    </source>
</evidence>
<evidence type="ECO:0000256" key="9">
    <source>
        <dbReference type="SAM" id="Phobius"/>
    </source>
</evidence>
<dbReference type="Pfam" id="PF02632">
    <property type="entry name" value="BioY"/>
    <property type="match status" value="1"/>
</dbReference>
<feature type="transmembrane region" description="Helical" evidence="9">
    <location>
        <begin position="99"/>
        <end position="119"/>
    </location>
</feature>
<feature type="transmembrane region" description="Helical" evidence="9">
    <location>
        <begin position="170"/>
        <end position="195"/>
    </location>
</feature>
<name>A0A7Y0HSD0_9BIFI</name>
<gene>
    <name evidence="10" type="ORF">G1C95_2213</name>
</gene>
<proteinExistence type="inferred from homology"/>
<dbReference type="Proteomes" id="UP000532194">
    <property type="component" value="Unassembled WGS sequence"/>
</dbReference>
<feature type="transmembrane region" description="Helical" evidence="9">
    <location>
        <begin position="51"/>
        <end position="69"/>
    </location>
</feature>
<dbReference type="InterPro" id="IPR003784">
    <property type="entry name" value="BioY"/>
</dbReference>
<keyword evidence="11" id="KW-1185">Reference proteome</keyword>
<dbReference type="AlphaFoldDB" id="A0A7Y0HSD0"/>
<evidence type="ECO:0000256" key="7">
    <source>
        <dbReference type="ARBA" id="ARBA00023136"/>
    </source>
</evidence>
<comment type="caution">
    <text evidence="10">The sequence shown here is derived from an EMBL/GenBank/DDBJ whole genome shotgun (WGS) entry which is preliminary data.</text>
</comment>
<evidence type="ECO:0000256" key="4">
    <source>
        <dbReference type="ARBA" id="ARBA00022475"/>
    </source>
</evidence>
<feature type="transmembrane region" description="Helical" evidence="9">
    <location>
        <begin position="76"/>
        <end position="93"/>
    </location>
</feature>
<feature type="transmembrane region" description="Helical" evidence="9">
    <location>
        <begin position="21"/>
        <end position="39"/>
    </location>
</feature>
<dbReference type="GO" id="GO:0005886">
    <property type="term" value="C:plasma membrane"/>
    <property type="evidence" value="ECO:0007669"/>
    <property type="project" value="UniProtKB-SubCell"/>
</dbReference>